<dbReference type="EMBL" id="CACRSZ010000085">
    <property type="protein sequence ID" value="VYT49691.1"/>
    <property type="molecule type" value="Genomic_DNA"/>
</dbReference>
<gene>
    <name evidence="1" type="ORF">BFLFYP10_03913</name>
</gene>
<protein>
    <submittedName>
        <fullName evidence="1">Uncharacterized protein</fullName>
    </submittedName>
</protein>
<dbReference type="RefSeq" id="WP_156730477.1">
    <property type="nucleotide sequence ID" value="NZ_CACRSZ010000085.1"/>
</dbReference>
<organism evidence="1">
    <name type="scientific">Bacteroides faecis</name>
    <dbReference type="NCBI Taxonomy" id="674529"/>
    <lineage>
        <taxon>Bacteria</taxon>
        <taxon>Pseudomonadati</taxon>
        <taxon>Bacteroidota</taxon>
        <taxon>Bacteroidia</taxon>
        <taxon>Bacteroidales</taxon>
        <taxon>Bacteroidaceae</taxon>
        <taxon>Bacteroides</taxon>
    </lineage>
</organism>
<sequence>MASQKYILTEIKKGYNLSWYVCSQCYYAGTIKLYDDTGKVYFTCSKTSGGTSYQSLAQGHADFMGNELYLSVEIPQSTKIQQSITANNVTDAHAVKVGQVYGFCIEDSTDEDYNDFYIDVVGWAKKG</sequence>
<evidence type="ECO:0000313" key="1">
    <source>
        <dbReference type="EMBL" id="VYT49691.1"/>
    </source>
</evidence>
<proteinExistence type="predicted"/>
<dbReference type="AlphaFoldDB" id="A0A6N2X665"/>
<accession>A0A6N2X665</accession>
<reference evidence="1" key="1">
    <citation type="submission" date="2019-11" db="EMBL/GenBank/DDBJ databases">
        <authorList>
            <person name="Feng L."/>
        </authorList>
    </citation>
    <scope>NUCLEOTIDE SEQUENCE</scope>
    <source>
        <strain evidence="1">BfaecisLFYP10</strain>
    </source>
</reference>
<name>A0A6N2X665_9BACE</name>